<dbReference type="AlphaFoldDB" id="A0A058ZF08"/>
<dbReference type="STRING" id="691883.A0A058ZF08"/>
<dbReference type="SMART" id="SM00717">
    <property type="entry name" value="SANT"/>
    <property type="match status" value="1"/>
</dbReference>
<dbReference type="GO" id="GO:0006338">
    <property type="term" value="P:chromatin remodeling"/>
    <property type="evidence" value="ECO:0007669"/>
    <property type="project" value="InterPro"/>
</dbReference>
<dbReference type="OrthoDB" id="19740at2759"/>
<evidence type="ECO:0000259" key="7">
    <source>
        <dbReference type="SMART" id="SM00717"/>
    </source>
</evidence>
<dbReference type="InterPro" id="IPR032563">
    <property type="entry name" value="DAMP1_SANT-like"/>
</dbReference>
<reference evidence="8" key="1">
    <citation type="submission" date="2013-04" db="EMBL/GenBank/DDBJ databases">
        <title>The Genome Sequence of Fonticula alba ATCC 38817.</title>
        <authorList>
            <consortium name="The Broad Institute Genomics Platform"/>
            <person name="Russ C."/>
            <person name="Cuomo C."/>
            <person name="Burger G."/>
            <person name="Gray M.W."/>
            <person name="Holland P.W.H."/>
            <person name="King N."/>
            <person name="Lang F.B.F."/>
            <person name="Roger A.J."/>
            <person name="Ruiz-Trillo I."/>
            <person name="Brown M."/>
            <person name="Walker B."/>
            <person name="Young S."/>
            <person name="Zeng Q."/>
            <person name="Gargeya S."/>
            <person name="Fitzgerald M."/>
            <person name="Haas B."/>
            <person name="Abouelleil A."/>
            <person name="Allen A.W."/>
            <person name="Alvarado L."/>
            <person name="Arachchi H.M."/>
            <person name="Berlin A.M."/>
            <person name="Chapman S.B."/>
            <person name="Gainer-Dewar J."/>
            <person name="Goldberg J."/>
            <person name="Griggs A."/>
            <person name="Gujja S."/>
            <person name="Hansen M."/>
            <person name="Howarth C."/>
            <person name="Imamovic A."/>
            <person name="Ireland A."/>
            <person name="Larimer J."/>
            <person name="McCowan C."/>
            <person name="Murphy C."/>
            <person name="Pearson M."/>
            <person name="Poon T.W."/>
            <person name="Priest M."/>
            <person name="Roberts A."/>
            <person name="Saif S."/>
            <person name="Shea T."/>
            <person name="Sisk P."/>
            <person name="Sykes S."/>
            <person name="Wortman J."/>
            <person name="Nusbaum C."/>
            <person name="Birren B."/>
        </authorList>
    </citation>
    <scope>NUCLEOTIDE SEQUENCE [LARGE SCALE GENOMIC DNA]</scope>
    <source>
        <strain evidence="8">ATCC 38817</strain>
    </source>
</reference>
<gene>
    <name evidence="8" type="ORF">H696_00123</name>
</gene>
<feature type="region of interest" description="Disordered" evidence="6">
    <location>
        <begin position="86"/>
        <end position="105"/>
    </location>
</feature>
<evidence type="ECO:0000256" key="3">
    <source>
        <dbReference type="ARBA" id="ARBA00023015"/>
    </source>
</evidence>
<organism evidence="8">
    <name type="scientific">Fonticula alba</name>
    <name type="common">Slime mold</name>
    <dbReference type="NCBI Taxonomy" id="691883"/>
    <lineage>
        <taxon>Eukaryota</taxon>
        <taxon>Rotosphaerida</taxon>
        <taxon>Fonticulaceae</taxon>
        <taxon>Fonticula</taxon>
    </lineage>
</organism>
<dbReference type="GO" id="GO:0003714">
    <property type="term" value="F:transcription corepressor activity"/>
    <property type="evidence" value="ECO:0007669"/>
    <property type="project" value="TreeGrafter"/>
</dbReference>
<sequence length="613" mass="64970">MASPAPSAVEAAAANKTRSAIAQAARGVVSNGQLITVQSGLTGESLQAITPAAGERLSFGQSTQPTSGSVSVGPVAPDLPSMQMSLNSQAPPVFPRQPVRPSDRRRCRPWEHREFSHPCRSDRLRVKRWMPASTSAEDSFPEANFHLEPVVMSYTDEEYQDLLQDLEWTRGETDLLLELIRKYDQRFAIISDQWPDDMAGIRPRRFEDIKARYYNVVSRLVIARAEAAAGALAPEPNESPEQHAARREALINAAEAQVAGYVAYDPLLDAARRQTLGLLLARPAAQVAEEGQLLAAAGAIEMRSRRAVRDRQQVVSQLSRLDAASAMAFKKQLAIAQTYRQQSGVPLFPGPRTGDATEAGPAGTAPLLSGPSSDSLSGDVGGLSASASQASLSTESAPGRAPTSGPGRGPGPGRSTPSAGVGPGAGATTGRQTMVPGEAATGPGRKHRRSASIPPSTESTPGPAVTPDPAAPGTATPSATGRKRDAREARIPPGVSLKSARFGPPNTINSKSQRRYEQILEEVQVPPKFRAATTPVVQAFDQFRQKALHLIDLSRQLERREQERRAATQKHSSLSQAIGPELTTAAKSRAALALAEAGASGSAPGGRVKQEKL</sequence>
<dbReference type="GO" id="GO:0000812">
    <property type="term" value="C:Swr1 complex"/>
    <property type="evidence" value="ECO:0007669"/>
    <property type="project" value="TreeGrafter"/>
</dbReference>
<evidence type="ECO:0000313" key="9">
    <source>
        <dbReference type="Proteomes" id="UP000030693"/>
    </source>
</evidence>
<dbReference type="Pfam" id="PF16282">
    <property type="entry name" value="SANT_DAMP1_like"/>
    <property type="match status" value="1"/>
</dbReference>
<dbReference type="PANTHER" id="PTHR12855:SF10">
    <property type="entry name" value="DNA METHYLTRANSFERASE 1-ASSOCIATED PROTEIN 1"/>
    <property type="match status" value="1"/>
</dbReference>
<dbReference type="InterPro" id="IPR027109">
    <property type="entry name" value="Swc4/Dmap1"/>
</dbReference>
<keyword evidence="4" id="KW-0804">Transcription</keyword>
<keyword evidence="3" id="KW-0805">Transcription regulation</keyword>
<evidence type="ECO:0000256" key="2">
    <source>
        <dbReference type="ARBA" id="ARBA00022853"/>
    </source>
</evidence>
<feature type="region of interest" description="Disordered" evidence="6">
    <location>
        <begin position="345"/>
        <end position="514"/>
    </location>
</feature>
<keyword evidence="9" id="KW-1185">Reference proteome</keyword>
<dbReference type="GO" id="GO:0035267">
    <property type="term" value="C:NuA4 histone acetyltransferase complex"/>
    <property type="evidence" value="ECO:0007669"/>
    <property type="project" value="InterPro"/>
</dbReference>
<evidence type="ECO:0000313" key="8">
    <source>
        <dbReference type="EMBL" id="KCV72531.1"/>
    </source>
</evidence>
<feature type="compositionally biased region" description="Low complexity" evidence="6">
    <location>
        <begin position="471"/>
        <end position="480"/>
    </location>
</feature>
<evidence type="ECO:0000256" key="6">
    <source>
        <dbReference type="SAM" id="MobiDB-lite"/>
    </source>
</evidence>
<feature type="compositionally biased region" description="Low complexity" evidence="6">
    <location>
        <begin position="366"/>
        <end position="405"/>
    </location>
</feature>
<dbReference type="Proteomes" id="UP000030693">
    <property type="component" value="Unassembled WGS sequence"/>
</dbReference>
<dbReference type="GO" id="GO:0006281">
    <property type="term" value="P:DNA repair"/>
    <property type="evidence" value="ECO:0007669"/>
    <property type="project" value="InterPro"/>
</dbReference>
<feature type="region of interest" description="Disordered" evidence="6">
    <location>
        <begin position="594"/>
        <end position="613"/>
    </location>
</feature>
<keyword evidence="2" id="KW-0156">Chromatin regulator</keyword>
<dbReference type="InterPro" id="IPR001005">
    <property type="entry name" value="SANT/Myb"/>
</dbReference>
<dbReference type="Gene3D" id="1.10.10.60">
    <property type="entry name" value="Homeodomain-like"/>
    <property type="match status" value="1"/>
</dbReference>
<evidence type="ECO:0000256" key="4">
    <source>
        <dbReference type="ARBA" id="ARBA00023163"/>
    </source>
</evidence>
<dbReference type="InterPro" id="IPR008468">
    <property type="entry name" value="DMAP1"/>
</dbReference>
<dbReference type="Pfam" id="PF05499">
    <property type="entry name" value="DMAP1"/>
    <property type="match status" value="1"/>
</dbReference>
<feature type="domain" description="Myb-like" evidence="7">
    <location>
        <begin position="164"/>
        <end position="219"/>
    </location>
</feature>
<dbReference type="GeneID" id="20524848"/>
<dbReference type="eggNOG" id="KOG2656">
    <property type="taxonomic scope" value="Eukaryota"/>
</dbReference>
<name>A0A058ZF08_FONAL</name>
<dbReference type="EMBL" id="KB932201">
    <property type="protein sequence ID" value="KCV72531.1"/>
    <property type="molecule type" value="Genomic_DNA"/>
</dbReference>
<accession>A0A058ZF08</accession>
<evidence type="ECO:0000256" key="5">
    <source>
        <dbReference type="ARBA" id="ARBA00023242"/>
    </source>
</evidence>
<dbReference type="PANTHER" id="PTHR12855">
    <property type="entry name" value="DNA METHYLTRANSFERASE 1-ASSOCIATED PROTEIN 1 FAMILY MEMBER"/>
    <property type="match status" value="1"/>
</dbReference>
<comment type="subcellular location">
    <subcellularLocation>
        <location evidence="1">Nucleus</location>
    </subcellularLocation>
</comment>
<keyword evidence="5" id="KW-0539">Nucleus</keyword>
<proteinExistence type="predicted"/>
<dbReference type="RefSeq" id="XP_009492232.1">
    <property type="nucleotide sequence ID" value="XM_009493957.1"/>
</dbReference>
<dbReference type="GO" id="GO:0000122">
    <property type="term" value="P:negative regulation of transcription by RNA polymerase II"/>
    <property type="evidence" value="ECO:0007669"/>
    <property type="project" value="TreeGrafter"/>
</dbReference>
<protein>
    <recommendedName>
        <fullName evidence="7">Myb-like domain-containing protein</fullName>
    </recommendedName>
</protein>
<evidence type="ECO:0000256" key="1">
    <source>
        <dbReference type="ARBA" id="ARBA00004123"/>
    </source>
</evidence>
<dbReference type="OMA" id="ANEEYMF"/>
<feature type="compositionally biased region" description="Low complexity" evidence="6">
    <location>
        <begin position="594"/>
        <end position="606"/>
    </location>
</feature>
<feature type="region of interest" description="Disordered" evidence="6">
    <location>
        <begin position="558"/>
        <end position="580"/>
    </location>
</feature>